<dbReference type="InterPro" id="IPR055348">
    <property type="entry name" value="DctQ"/>
</dbReference>
<organism evidence="11 12">
    <name type="scientific">Caenispirillum bisanense</name>
    <dbReference type="NCBI Taxonomy" id="414052"/>
    <lineage>
        <taxon>Bacteria</taxon>
        <taxon>Pseudomonadati</taxon>
        <taxon>Pseudomonadota</taxon>
        <taxon>Alphaproteobacteria</taxon>
        <taxon>Rhodospirillales</taxon>
        <taxon>Novispirillaceae</taxon>
        <taxon>Caenispirillum</taxon>
    </lineage>
</organism>
<evidence type="ECO:0000256" key="9">
    <source>
        <dbReference type="RuleBase" id="RU369079"/>
    </source>
</evidence>
<dbReference type="GO" id="GO:0005886">
    <property type="term" value="C:plasma membrane"/>
    <property type="evidence" value="ECO:0007669"/>
    <property type="project" value="UniProtKB-SubCell"/>
</dbReference>
<comment type="subunit">
    <text evidence="9">The complex comprises the extracytoplasmic solute receptor protein and the two transmembrane proteins.</text>
</comment>
<feature type="transmembrane region" description="Helical" evidence="9">
    <location>
        <begin position="97"/>
        <end position="117"/>
    </location>
</feature>
<dbReference type="Proteomes" id="UP000219621">
    <property type="component" value="Unassembled WGS sequence"/>
</dbReference>
<dbReference type="EMBL" id="OCNJ01000001">
    <property type="protein sequence ID" value="SOD89597.1"/>
    <property type="molecule type" value="Genomic_DNA"/>
</dbReference>
<feature type="transmembrane region" description="Helical" evidence="9">
    <location>
        <begin position="137"/>
        <end position="158"/>
    </location>
</feature>
<keyword evidence="4 9" id="KW-0997">Cell inner membrane</keyword>
<dbReference type="AlphaFoldDB" id="A0A286G229"/>
<proteinExistence type="inferred from homology"/>
<evidence type="ECO:0000256" key="1">
    <source>
        <dbReference type="ARBA" id="ARBA00004429"/>
    </source>
</evidence>
<evidence type="ECO:0000313" key="12">
    <source>
        <dbReference type="Proteomes" id="UP000219621"/>
    </source>
</evidence>
<dbReference type="OrthoDB" id="9797534at2"/>
<evidence type="ECO:0000256" key="5">
    <source>
        <dbReference type="ARBA" id="ARBA00022692"/>
    </source>
</evidence>
<reference evidence="11 12" key="1">
    <citation type="submission" date="2017-09" db="EMBL/GenBank/DDBJ databases">
        <authorList>
            <person name="Ehlers B."/>
            <person name="Leendertz F.H."/>
        </authorList>
    </citation>
    <scope>NUCLEOTIDE SEQUENCE [LARGE SCALE GENOMIC DNA]</scope>
    <source>
        <strain evidence="11 12">USBA 140</strain>
    </source>
</reference>
<keyword evidence="6 9" id="KW-1133">Transmembrane helix</keyword>
<dbReference type="GO" id="GO:0015740">
    <property type="term" value="P:C4-dicarboxylate transport"/>
    <property type="evidence" value="ECO:0007669"/>
    <property type="project" value="TreeGrafter"/>
</dbReference>
<protein>
    <recommendedName>
        <fullName evidence="9">TRAP transporter small permease protein</fullName>
    </recommendedName>
</protein>
<feature type="domain" description="Tripartite ATP-independent periplasmic transporters DctQ component" evidence="10">
    <location>
        <begin position="57"/>
        <end position="166"/>
    </location>
</feature>
<evidence type="ECO:0000256" key="6">
    <source>
        <dbReference type="ARBA" id="ARBA00022989"/>
    </source>
</evidence>
<evidence type="ECO:0000313" key="11">
    <source>
        <dbReference type="EMBL" id="SOD89597.1"/>
    </source>
</evidence>
<evidence type="ECO:0000256" key="4">
    <source>
        <dbReference type="ARBA" id="ARBA00022519"/>
    </source>
</evidence>
<dbReference type="Pfam" id="PF04290">
    <property type="entry name" value="DctQ"/>
    <property type="match status" value="1"/>
</dbReference>
<sequence length="190" mass="20684">MRKALDTLYLASGVLAALFLVAITLVVLAQVGANIIGKVNQWVTGEPLGLVVPSYADFTGWFLAASSFLALAYTLRAGSHIRVELLIQGARPRLRRFIELWCCGLGLLASGYFAYWAASLTWESWSFGDVSFGMVAMPLWIPQSGMTLGLIVLTVSFADEVVRILRGDMPSFDAKEADLADSFDDTPADR</sequence>
<dbReference type="PANTHER" id="PTHR35011">
    <property type="entry name" value="2,3-DIKETO-L-GULONATE TRAP TRANSPORTER SMALL PERMEASE PROTEIN YIAM"/>
    <property type="match status" value="1"/>
</dbReference>
<comment type="subcellular location">
    <subcellularLocation>
        <location evidence="1 9">Cell inner membrane</location>
        <topology evidence="1 9">Multi-pass membrane protein</topology>
    </subcellularLocation>
</comment>
<evidence type="ECO:0000256" key="2">
    <source>
        <dbReference type="ARBA" id="ARBA00022448"/>
    </source>
</evidence>
<comment type="caution">
    <text evidence="9">Lacks conserved residue(s) required for the propagation of feature annotation.</text>
</comment>
<evidence type="ECO:0000256" key="7">
    <source>
        <dbReference type="ARBA" id="ARBA00023136"/>
    </source>
</evidence>
<dbReference type="RefSeq" id="WP_097277173.1">
    <property type="nucleotide sequence ID" value="NZ_OCNJ01000001.1"/>
</dbReference>
<comment type="similarity">
    <text evidence="8 9">Belongs to the TRAP transporter small permease family.</text>
</comment>
<keyword evidence="5 9" id="KW-0812">Transmembrane</keyword>
<keyword evidence="12" id="KW-1185">Reference proteome</keyword>
<evidence type="ECO:0000259" key="10">
    <source>
        <dbReference type="Pfam" id="PF04290"/>
    </source>
</evidence>
<keyword evidence="7 9" id="KW-0472">Membrane</keyword>
<feature type="transmembrane region" description="Helical" evidence="9">
    <location>
        <begin position="58"/>
        <end position="76"/>
    </location>
</feature>
<gene>
    <name evidence="11" type="ORF">SAMN05421508_101272</name>
</gene>
<comment type="function">
    <text evidence="9">Part of the tripartite ATP-independent periplasmic (TRAP) transport system.</text>
</comment>
<dbReference type="GO" id="GO:0022857">
    <property type="term" value="F:transmembrane transporter activity"/>
    <property type="evidence" value="ECO:0007669"/>
    <property type="project" value="UniProtKB-UniRule"/>
</dbReference>
<accession>A0A286G229</accession>
<dbReference type="PANTHER" id="PTHR35011:SF10">
    <property type="entry name" value="TRAP TRANSPORTER SMALL PERMEASE PROTEIN"/>
    <property type="match status" value="1"/>
</dbReference>
<keyword evidence="2 9" id="KW-0813">Transport</keyword>
<dbReference type="InterPro" id="IPR007387">
    <property type="entry name" value="TRAP_DctQ"/>
</dbReference>
<evidence type="ECO:0000256" key="8">
    <source>
        <dbReference type="ARBA" id="ARBA00038436"/>
    </source>
</evidence>
<evidence type="ECO:0000256" key="3">
    <source>
        <dbReference type="ARBA" id="ARBA00022475"/>
    </source>
</evidence>
<keyword evidence="3" id="KW-1003">Cell membrane</keyword>
<name>A0A286G229_9PROT</name>